<dbReference type="InterPro" id="IPR027417">
    <property type="entry name" value="P-loop_NTPase"/>
</dbReference>
<reference evidence="14 15" key="1">
    <citation type="submission" date="2020-08" db="EMBL/GenBank/DDBJ databases">
        <title>Genomic Encyclopedia of Type Strains, Phase IV (KMG-IV): sequencing the most valuable type-strain genomes for metagenomic binning, comparative biology and taxonomic classification.</title>
        <authorList>
            <person name="Goeker M."/>
        </authorList>
    </citation>
    <scope>NUCLEOTIDE SEQUENCE [LARGE SCALE GENOMIC DNA]</scope>
    <source>
        <strain evidence="14 15">DSM 102189</strain>
    </source>
</reference>
<feature type="binding site" evidence="10">
    <location>
        <begin position="9"/>
        <end position="14"/>
    </location>
    <ligand>
        <name>substrate</name>
    </ligand>
</feature>
<dbReference type="Gene3D" id="1.10.20.140">
    <property type="match status" value="1"/>
</dbReference>
<dbReference type="NCBIfam" id="TIGR00174">
    <property type="entry name" value="miaA"/>
    <property type="match status" value="1"/>
</dbReference>
<dbReference type="Proteomes" id="UP000538147">
    <property type="component" value="Unassembled WGS sequence"/>
</dbReference>
<gene>
    <name evidence="10" type="primary">miaA</name>
    <name evidence="14" type="ORF">FHS79_001217</name>
</gene>
<keyword evidence="6 10" id="KW-0547">Nucleotide-binding</keyword>
<evidence type="ECO:0000256" key="5">
    <source>
        <dbReference type="ARBA" id="ARBA00022694"/>
    </source>
</evidence>
<evidence type="ECO:0000256" key="1">
    <source>
        <dbReference type="ARBA" id="ARBA00001946"/>
    </source>
</evidence>
<dbReference type="PANTHER" id="PTHR11088">
    <property type="entry name" value="TRNA DIMETHYLALLYLTRANSFERASE"/>
    <property type="match status" value="1"/>
</dbReference>
<evidence type="ECO:0000256" key="2">
    <source>
        <dbReference type="ARBA" id="ARBA00003213"/>
    </source>
</evidence>
<evidence type="ECO:0000256" key="9">
    <source>
        <dbReference type="ARBA" id="ARBA00049563"/>
    </source>
</evidence>
<proteinExistence type="inferred from homology"/>
<evidence type="ECO:0000256" key="8">
    <source>
        <dbReference type="ARBA" id="ARBA00022842"/>
    </source>
</evidence>
<dbReference type="GO" id="GO:0052381">
    <property type="term" value="F:tRNA dimethylallyltransferase activity"/>
    <property type="evidence" value="ECO:0007669"/>
    <property type="project" value="UniProtKB-UniRule"/>
</dbReference>
<keyword evidence="5 10" id="KW-0819">tRNA processing</keyword>
<dbReference type="Gene3D" id="3.40.50.300">
    <property type="entry name" value="P-loop containing nucleotide triphosphate hydrolases"/>
    <property type="match status" value="1"/>
</dbReference>
<keyword evidence="4 10" id="KW-0808">Transferase</keyword>
<dbReference type="RefSeq" id="WP_243452701.1">
    <property type="nucleotide sequence ID" value="NZ_JACIIV010000007.1"/>
</dbReference>
<evidence type="ECO:0000256" key="10">
    <source>
        <dbReference type="HAMAP-Rule" id="MF_00185"/>
    </source>
</evidence>
<evidence type="ECO:0000313" key="14">
    <source>
        <dbReference type="EMBL" id="MBB6227055.1"/>
    </source>
</evidence>
<dbReference type="AlphaFoldDB" id="A0A841LB61"/>
<feature type="site" description="Interaction with substrate tRNA" evidence="10">
    <location>
        <position position="98"/>
    </location>
</feature>
<dbReference type="PANTHER" id="PTHR11088:SF60">
    <property type="entry name" value="TRNA DIMETHYLALLYLTRANSFERASE"/>
    <property type="match status" value="1"/>
</dbReference>
<comment type="caution">
    <text evidence="14">The sequence shown here is derived from an EMBL/GenBank/DDBJ whole genome shotgun (WGS) entry which is preliminary data.</text>
</comment>
<evidence type="ECO:0000256" key="3">
    <source>
        <dbReference type="ARBA" id="ARBA00005842"/>
    </source>
</evidence>
<dbReference type="InterPro" id="IPR039657">
    <property type="entry name" value="Dimethylallyltransferase"/>
</dbReference>
<dbReference type="EC" id="2.5.1.75" evidence="10"/>
<evidence type="ECO:0000256" key="4">
    <source>
        <dbReference type="ARBA" id="ARBA00022679"/>
    </source>
</evidence>
<keyword evidence="7 10" id="KW-0067">ATP-binding</keyword>
<evidence type="ECO:0000256" key="6">
    <source>
        <dbReference type="ARBA" id="ARBA00022741"/>
    </source>
</evidence>
<dbReference type="SUPFAM" id="SSF52540">
    <property type="entry name" value="P-loop containing nucleoside triphosphate hydrolases"/>
    <property type="match status" value="1"/>
</dbReference>
<keyword evidence="8 10" id="KW-0460">Magnesium</keyword>
<comment type="caution">
    <text evidence="10">Lacks conserved residue(s) required for the propagation of feature annotation.</text>
</comment>
<evidence type="ECO:0000256" key="7">
    <source>
        <dbReference type="ARBA" id="ARBA00022840"/>
    </source>
</evidence>
<dbReference type="EMBL" id="JACIIV010000007">
    <property type="protein sequence ID" value="MBB6227055.1"/>
    <property type="molecule type" value="Genomic_DNA"/>
</dbReference>
<comment type="function">
    <text evidence="2 10 12">Catalyzes the transfer of a dimethylallyl group onto the adenine at position 37 in tRNAs that read codons beginning with uridine, leading to the formation of N6-(dimethylallyl)adenosine (i(6)A).</text>
</comment>
<keyword evidence="15" id="KW-1185">Reference proteome</keyword>
<feature type="site" description="Interaction with substrate tRNA" evidence="10">
    <location>
        <position position="120"/>
    </location>
</feature>
<dbReference type="InterPro" id="IPR018022">
    <property type="entry name" value="IPT"/>
</dbReference>
<dbReference type="Pfam" id="PF01715">
    <property type="entry name" value="IPPT"/>
    <property type="match status" value="1"/>
</dbReference>
<comment type="similarity">
    <text evidence="3 10 13">Belongs to the IPP transferase family.</text>
</comment>
<dbReference type="GO" id="GO:0005524">
    <property type="term" value="F:ATP binding"/>
    <property type="evidence" value="ECO:0007669"/>
    <property type="project" value="UniProtKB-UniRule"/>
</dbReference>
<evidence type="ECO:0000256" key="12">
    <source>
        <dbReference type="RuleBase" id="RU003784"/>
    </source>
</evidence>
<evidence type="ECO:0000256" key="11">
    <source>
        <dbReference type="RuleBase" id="RU003783"/>
    </source>
</evidence>
<sequence>MVAVLGGPTASGKSGLALAIAEARPITIINADASQLYADLRLLSARPSAAEEALVPHKLFGILDGAEAATAAHYATLARTAIAETLAEGRLPLLVGGTGLYIEALLHGLAPLPPIDSAIREAVRALPAADAAAALAHEDPAMAARLRPSDTTRLHRALEVIRATGRSLLAWQAAREGGIAETHDVRGIVLLPPRAALHIAAEHRLDAMLAGGALEEVAALIARQLPPDRPVLKALGVASLAAHLAGMIDLGEARARTLFATRQYQKRQSTWMRGRQSGWLHLETADRQAARNAVKL</sequence>
<protein>
    <recommendedName>
        <fullName evidence="10">tRNA dimethylallyltransferase</fullName>
        <ecNumber evidence="10">2.5.1.75</ecNumber>
    </recommendedName>
    <alternativeName>
        <fullName evidence="10">Dimethylallyl diphosphate:tRNA dimethylallyltransferase</fullName>
        <shortName evidence="10">DMAPP:tRNA dimethylallyltransferase</shortName>
        <shortName evidence="10">DMATase</shortName>
    </alternativeName>
    <alternativeName>
        <fullName evidence="10">Isopentenyl-diphosphate:tRNA isopentenyltransferase</fullName>
        <shortName evidence="10">IPP transferase</shortName>
        <shortName evidence="10">IPPT</shortName>
        <shortName evidence="10">IPTase</shortName>
    </alternativeName>
</protein>
<dbReference type="GO" id="GO:0006400">
    <property type="term" value="P:tRNA modification"/>
    <property type="evidence" value="ECO:0007669"/>
    <property type="project" value="TreeGrafter"/>
</dbReference>
<dbReference type="HAMAP" id="MF_00185">
    <property type="entry name" value="IPP_trans"/>
    <property type="match status" value="1"/>
</dbReference>
<evidence type="ECO:0000313" key="15">
    <source>
        <dbReference type="Proteomes" id="UP000538147"/>
    </source>
</evidence>
<evidence type="ECO:0000256" key="13">
    <source>
        <dbReference type="RuleBase" id="RU003785"/>
    </source>
</evidence>
<feature type="binding site" evidence="10">
    <location>
        <begin position="7"/>
        <end position="14"/>
    </location>
    <ligand>
        <name>ATP</name>
        <dbReference type="ChEBI" id="CHEBI:30616"/>
    </ligand>
</feature>
<organism evidence="14 15">
    <name type="scientific">Polymorphobacter multimanifer</name>
    <dbReference type="NCBI Taxonomy" id="1070431"/>
    <lineage>
        <taxon>Bacteria</taxon>
        <taxon>Pseudomonadati</taxon>
        <taxon>Pseudomonadota</taxon>
        <taxon>Alphaproteobacteria</taxon>
        <taxon>Sphingomonadales</taxon>
        <taxon>Sphingosinicellaceae</taxon>
        <taxon>Polymorphobacter</taxon>
    </lineage>
</organism>
<comment type="cofactor">
    <cofactor evidence="1 10">
        <name>Mg(2+)</name>
        <dbReference type="ChEBI" id="CHEBI:18420"/>
    </cofactor>
</comment>
<comment type="catalytic activity">
    <reaction evidence="9 10 11">
        <text>adenosine(37) in tRNA + dimethylallyl diphosphate = N(6)-dimethylallyladenosine(37) in tRNA + diphosphate</text>
        <dbReference type="Rhea" id="RHEA:26482"/>
        <dbReference type="Rhea" id="RHEA-COMP:10162"/>
        <dbReference type="Rhea" id="RHEA-COMP:10375"/>
        <dbReference type="ChEBI" id="CHEBI:33019"/>
        <dbReference type="ChEBI" id="CHEBI:57623"/>
        <dbReference type="ChEBI" id="CHEBI:74411"/>
        <dbReference type="ChEBI" id="CHEBI:74415"/>
        <dbReference type="EC" id="2.5.1.75"/>
    </reaction>
</comment>
<name>A0A841LB61_9SPHN</name>
<comment type="subunit">
    <text evidence="10">Monomer.</text>
</comment>
<accession>A0A841LB61</accession>